<dbReference type="InterPro" id="IPR011904">
    <property type="entry name" value="Ac_CoA_lig"/>
</dbReference>
<comment type="similarity">
    <text evidence="1 5">Belongs to the ATP-dependent AMP-binding enzyme family.</text>
</comment>
<dbReference type="InterPro" id="IPR020845">
    <property type="entry name" value="AMP-binding_CS"/>
</dbReference>
<dbReference type="CDD" id="cd05966">
    <property type="entry name" value="ACS"/>
    <property type="match status" value="1"/>
</dbReference>
<dbReference type="Pfam" id="PF13193">
    <property type="entry name" value="AMP-binding_C"/>
    <property type="match status" value="1"/>
</dbReference>
<evidence type="ECO:0000256" key="5">
    <source>
        <dbReference type="RuleBase" id="RU361147"/>
    </source>
</evidence>
<feature type="domain" description="AMP-dependent synthetase/ligase" evidence="7">
    <location>
        <begin position="208"/>
        <end position="582"/>
    </location>
</feature>
<evidence type="ECO:0000259" key="7">
    <source>
        <dbReference type="Pfam" id="PF00501"/>
    </source>
</evidence>
<dbReference type="AlphaFoldDB" id="A0A4D9CXW9"/>
<feature type="signal peptide" evidence="6">
    <location>
        <begin position="1"/>
        <end position="24"/>
    </location>
</feature>
<keyword evidence="11" id="KW-1185">Reference proteome</keyword>
<feature type="domain" description="Acetyl-coenzyme A synthetase N-terminal" evidence="9">
    <location>
        <begin position="119"/>
        <end position="175"/>
    </location>
</feature>
<evidence type="ECO:0000313" key="10">
    <source>
        <dbReference type="EMBL" id="TFJ83037.1"/>
    </source>
</evidence>
<evidence type="ECO:0000256" key="4">
    <source>
        <dbReference type="ARBA" id="ARBA00022840"/>
    </source>
</evidence>
<sequence length="761" mass="83517">MRRCFTRWGACLVMGMVGMRVAKAFLSPFCPHATAECPSNAAFTTSSSCTGHAMRSPPPLFDLPRFSSARHAYSSTARAASVEGTEASRGVEEVVFHPADEYFQQVPHHYDHVEDYLVHYEKSIKDPEAFWSEIARNFHWETPWEETLSYNFNRSAGPIHVRFFHGGETNIAYNALDRHVAAGLGDRIAFYTERNDLEPIRESGPGGLKDQYTYREALEEVSRIANVLKSMGVKRGDTVGLFLPMVAELPLAMLACARIGAVHTVVFAGFSKEALADRLCDAGCKAVIACDGVFRGSKLIPLFHTVDAAIQLCNERGHIIQHTLVLERLGGDVAGVHLTPGRDVWWHEATAKASSACPVEWVPSEHPLFILYTSGSTGKPKGVLHTTGGYMIQAATTFRHVFNVRPEKNDIFLCTADCGWITGHSYVTYGPLLNGASQVVFEGVPSYPDVGRLWHMVDKYGITHLYTAPTAIRSLMREGDEHVTKYARSSLKVLGSVGEPINPEAWKWYHEVVGGGRCPIVDTWWQTETGAIAIAPLPIKGWGQKPGSASLPFLGIEPVLLSQDGKELEGPTEGLLAIKSPWPSTLRSIYGDHERMEQTYFSFDGYYLTGDNARRDSDGYYWITGRADDVVIVSGHNLGTAEVEAALAQHPNVAEAAVVGIPHDVKGNCLYCYVTLKAGQAPSPDLEKQLKVSVRSQLGAFAAPDFIQWAPNLPKTRSGKVMRRILRKVAAGGKAINVEDLGDTSTLADPEVIKELIANHV</sequence>
<accession>A0A4D9CXW9</accession>
<dbReference type="OrthoDB" id="1706066at2759"/>
<comment type="catalytic activity">
    <reaction evidence="5">
        <text>acetate + ATP + CoA = acetyl-CoA + AMP + diphosphate</text>
        <dbReference type="Rhea" id="RHEA:23176"/>
        <dbReference type="ChEBI" id="CHEBI:30089"/>
        <dbReference type="ChEBI" id="CHEBI:30616"/>
        <dbReference type="ChEBI" id="CHEBI:33019"/>
        <dbReference type="ChEBI" id="CHEBI:57287"/>
        <dbReference type="ChEBI" id="CHEBI:57288"/>
        <dbReference type="ChEBI" id="CHEBI:456215"/>
        <dbReference type="EC" id="6.2.1.1"/>
    </reaction>
</comment>
<protein>
    <recommendedName>
        <fullName evidence="5">Acetyl-coenzyme A synthetase</fullName>
        <ecNumber evidence="5">6.2.1.1</ecNumber>
    </recommendedName>
</protein>
<dbReference type="SUPFAM" id="SSF56801">
    <property type="entry name" value="Acetyl-CoA synthetase-like"/>
    <property type="match status" value="1"/>
</dbReference>
<dbReference type="InterPro" id="IPR025110">
    <property type="entry name" value="AMP-bd_C"/>
</dbReference>
<evidence type="ECO:0000256" key="2">
    <source>
        <dbReference type="ARBA" id="ARBA00022598"/>
    </source>
</evidence>
<proteinExistence type="inferred from homology"/>
<dbReference type="PANTHER" id="PTHR24095">
    <property type="entry name" value="ACETYL-COENZYME A SYNTHETASE"/>
    <property type="match status" value="1"/>
</dbReference>
<keyword evidence="4 5" id="KW-0067">ATP-binding</keyword>
<comment type="caution">
    <text evidence="10">The sequence shown here is derived from an EMBL/GenBank/DDBJ whole genome shotgun (WGS) entry which is preliminary data.</text>
</comment>
<keyword evidence="2 5" id="KW-0436">Ligase</keyword>
<dbReference type="InterPro" id="IPR042099">
    <property type="entry name" value="ANL_N_sf"/>
</dbReference>
<gene>
    <name evidence="10" type="ORF">NSK_005662</name>
</gene>
<keyword evidence="3 5" id="KW-0547">Nucleotide-binding</keyword>
<evidence type="ECO:0000256" key="3">
    <source>
        <dbReference type="ARBA" id="ARBA00022741"/>
    </source>
</evidence>
<dbReference type="Proteomes" id="UP000355283">
    <property type="component" value="Unassembled WGS sequence"/>
</dbReference>
<evidence type="ECO:0000313" key="11">
    <source>
        <dbReference type="Proteomes" id="UP000355283"/>
    </source>
</evidence>
<dbReference type="GO" id="GO:0016208">
    <property type="term" value="F:AMP binding"/>
    <property type="evidence" value="ECO:0007669"/>
    <property type="project" value="InterPro"/>
</dbReference>
<evidence type="ECO:0000259" key="9">
    <source>
        <dbReference type="Pfam" id="PF16177"/>
    </source>
</evidence>
<dbReference type="EC" id="6.2.1.1" evidence="5"/>
<dbReference type="GO" id="GO:0005524">
    <property type="term" value="F:ATP binding"/>
    <property type="evidence" value="ECO:0007669"/>
    <property type="project" value="UniProtKB-UniRule"/>
</dbReference>
<dbReference type="FunFam" id="3.30.300.30:FF:000004">
    <property type="entry name" value="Acetyl-coenzyme A synthetase"/>
    <property type="match status" value="1"/>
</dbReference>
<dbReference type="InterPro" id="IPR032387">
    <property type="entry name" value="ACAS_N"/>
</dbReference>
<dbReference type="NCBIfam" id="NF001208">
    <property type="entry name" value="PRK00174.1"/>
    <property type="match status" value="1"/>
</dbReference>
<name>A0A4D9CXW9_9STRA</name>
<organism evidence="10 11">
    <name type="scientific">Nannochloropsis salina CCMP1776</name>
    <dbReference type="NCBI Taxonomy" id="1027361"/>
    <lineage>
        <taxon>Eukaryota</taxon>
        <taxon>Sar</taxon>
        <taxon>Stramenopiles</taxon>
        <taxon>Ochrophyta</taxon>
        <taxon>Eustigmatophyceae</taxon>
        <taxon>Eustigmatales</taxon>
        <taxon>Monodopsidaceae</taxon>
        <taxon>Microchloropsis</taxon>
        <taxon>Microchloropsis salina</taxon>
    </lineage>
</organism>
<dbReference type="PROSITE" id="PS00455">
    <property type="entry name" value="AMP_BINDING"/>
    <property type="match status" value="1"/>
</dbReference>
<dbReference type="GO" id="GO:0019427">
    <property type="term" value="P:acetyl-CoA biosynthetic process from acetate"/>
    <property type="evidence" value="ECO:0007669"/>
    <property type="project" value="InterPro"/>
</dbReference>
<keyword evidence="6" id="KW-0732">Signal</keyword>
<dbReference type="Pfam" id="PF16177">
    <property type="entry name" value="ACAS_N"/>
    <property type="match status" value="1"/>
</dbReference>
<evidence type="ECO:0000259" key="8">
    <source>
        <dbReference type="Pfam" id="PF13193"/>
    </source>
</evidence>
<dbReference type="PANTHER" id="PTHR24095:SF14">
    <property type="entry name" value="ACETYL-COENZYME A SYNTHETASE 1"/>
    <property type="match status" value="1"/>
</dbReference>
<reference evidence="10 11" key="1">
    <citation type="submission" date="2019-01" db="EMBL/GenBank/DDBJ databases">
        <title>Nuclear Genome Assembly of the Microalgal Biofuel strain Nannochloropsis salina CCMP1776.</title>
        <authorList>
            <person name="Hovde B."/>
        </authorList>
    </citation>
    <scope>NUCLEOTIDE SEQUENCE [LARGE SCALE GENOMIC DNA]</scope>
    <source>
        <strain evidence="10 11">CCMP1776</strain>
    </source>
</reference>
<dbReference type="Gene3D" id="3.40.50.12780">
    <property type="entry name" value="N-terminal domain of ligase-like"/>
    <property type="match status" value="1"/>
</dbReference>
<evidence type="ECO:0000256" key="1">
    <source>
        <dbReference type="ARBA" id="ARBA00006432"/>
    </source>
</evidence>
<dbReference type="Pfam" id="PF00501">
    <property type="entry name" value="AMP-binding"/>
    <property type="match status" value="1"/>
</dbReference>
<feature type="chain" id="PRO_5020026259" description="Acetyl-coenzyme A synthetase" evidence="6">
    <location>
        <begin position="25"/>
        <end position="761"/>
    </location>
</feature>
<dbReference type="Gene3D" id="3.30.300.30">
    <property type="match status" value="1"/>
</dbReference>
<evidence type="ECO:0000256" key="6">
    <source>
        <dbReference type="SAM" id="SignalP"/>
    </source>
</evidence>
<dbReference type="InterPro" id="IPR000873">
    <property type="entry name" value="AMP-dep_synth/lig_dom"/>
</dbReference>
<dbReference type="InterPro" id="IPR045851">
    <property type="entry name" value="AMP-bd_C_sf"/>
</dbReference>
<dbReference type="FunFam" id="3.40.50.12780:FF:000001">
    <property type="entry name" value="Acetyl-coenzyme A synthetase"/>
    <property type="match status" value="1"/>
</dbReference>
<feature type="domain" description="AMP-binding enzyme C-terminal" evidence="8">
    <location>
        <begin position="642"/>
        <end position="720"/>
    </location>
</feature>
<dbReference type="EMBL" id="SDOX01000078">
    <property type="protein sequence ID" value="TFJ83037.1"/>
    <property type="molecule type" value="Genomic_DNA"/>
</dbReference>
<dbReference type="NCBIfam" id="TIGR02188">
    <property type="entry name" value="Ac_CoA_lig_AcsA"/>
    <property type="match status" value="1"/>
</dbReference>
<dbReference type="GO" id="GO:0003987">
    <property type="term" value="F:acetate-CoA ligase activity"/>
    <property type="evidence" value="ECO:0007669"/>
    <property type="project" value="UniProtKB-UniRule"/>
</dbReference>